<feature type="region of interest" description="Disordered" evidence="1">
    <location>
        <begin position="1"/>
        <end position="21"/>
    </location>
</feature>
<accession>A0A564XW70</accession>
<proteinExistence type="predicted"/>
<reference evidence="2 3" key="1">
    <citation type="submission" date="2019-07" db="EMBL/GenBank/DDBJ databases">
        <authorList>
            <person name="Jastrzebski P J."/>
            <person name="Paukszto L."/>
            <person name="Jastrzebski P J."/>
        </authorList>
    </citation>
    <scope>NUCLEOTIDE SEQUENCE [LARGE SCALE GENOMIC DNA]</scope>
    <source>
        <strain evidence="2 3">WMS-il1</strain>
    </source>
</reference>
<sequence>MSVPNVNSVERTENGDFPSNQEQIQFSALNIWSKRIQSRERNRTGSTKRCRASC</sequence>
<dbReference type="EMBL" id="CABIJS010000011">
    <property type="protein sequence ID" value="VUZ39291.1"/>
    <property type="molecule type" value="Genomic_DNA"/>
</dbReference>
<dbReference type="AlphaFoldDB" id="A0A564XW70"/>
<evidence type="ECO:0000256" key="1">
    <source>
        <dbReference type="SAM" id="MobiDB-lite"/>
    </source>
</evidence>
<keyword evidence="3" id="KW-1185">Reference proteome</keyword>
<evidence type="ECO:0000313" key="2">
    <source>
        <dbReference type="EMBL" id="VUZ39291.1"/>
    </source>
</evidence>
<evidence type="ECO:0000313" key="3">
    <source>
        <dbReference type="Proteomes" id="UP000321570"/>
    </source>
</evidence>
<protein>
    <submittedName>
        <fullName evidence="2">Uncharacterized protein</fullName>
    </submittedName>
</protein>
<name>A0A564XW70_HYMDI</name>
<organism evidence="2 3">
    <name type="scientific">Hymenolepis diminuta</name>
    <name type="common">Rat tapeworm</name>
    <dbReference type="NCBI Taxonomy" id="6216"/>
    <lineage>
        <taxon>Eukaryota</taxon>
        <taxon>Metazoa</taxon>
        <taxon>Spiralia</taxon>
        <taxon>Lophotrochozoa</taxon>
        <taxon>Platyhelminthes</taxon>
        <taxon>Cestoda</taxon>
        <taxon>Eucestoda</taxon>
        <taxon>Cyclophyllidea</taxon>
        <taxon>Hymenolepididae</taxon>
        <taxon>Hymenolepis</taxon>
    </lineage>
</organism>
<gene>
    <name evidence="2" type="ORF">WMSIL1_LOCUS623</name>
</gene>
<dbReference type="Proteomes" id="UP000321570">
    <property type="component" value="Unassembled WGS sequence"/>
</dbReference>